<dbReference type="EMBL" id="RXFT01000007">
    <property type="protein sequence ID" value="RUR68826.1"/>
    <property type="molecule type" value="Genomic_DNA"/>
</dbReference>
<dbReference type="Pfam" id="PF07715">
    <property type="entry name" value="Plug"/>
    <property type="match status" value="1"/>
</dbReference>
<dbReference type="Gene3D" id="2.170.130.10">
    <property type="entry name" value="TonB-dependent receptor, plug domain"/>
    <property type="match status" value="1"/>
</dbReference>
<dbReference type="GO" id="GO:0009279">
    <property type="term" value="C:cell outer membrane"/>
    <property type="evidence" value="ECO:0007669"/>
    <property type="project" value="UniProtKB-SubCell"/>
</dbReference>
<dbReference type="OrthoDB" id="9760620at2"/>
<organism evidence="15 16">
    <name type="scientific">Variovorax guangxiensis</name>
    <dbReference type="NCBI Taxonomy" id="1775474"/>
    <lineage>
        <taxon>Bacteria</taxon>
        <taxon>Pseudomonadati</taxon>
        <taxon>Pseudomonadota</taxon>
        <taxon>Betaproteobacteria</taxon>
        <taxon>Burkholderiales</taxon>
        <taxon>Comamonadaceae</taxon>
        <taxon>Variovorax</taxon>
    </lineage>
</organism>
<evidence type="ECO:0000256" key="4">
    <source>
        <dbReference type="ARBA" id="ARBA00022452"/>
    </source>
</evidence>
<evidence type="ECO:0000259" key="14">
    <source>
        <dbReference type="Pfam" id="PF07715"/>
    </source>
</evidence>
<evidence type="ECO:0000256" key="11">
    <source>
        <dbReference type="RuleBase" id="RU003357"/>
    </source>
</evidence>
<evidence type="ECO:0000313" key="15">
    <source>
        <dbReference type="EMBL" id="RUR68826.1"/>
    </source>
</evidence>
<feature type="signal peptide" evidence="12">
    <location>
        <begin position="1"/>
        <end position="26"/>
    </location>
</feature>
<dbReference type="SUPFAM" id="SSF56935">
    <property type="entry name" value="Porins"/>
    <property type="match status" value="1"/>
</dbReference>
<evidence type="ECO:0000256" key="6">
    <source>
        <dbReference type="ARBA" id="ARBA00023077"/>
    </source>
</evidence>
<keyword evidence="9 10" id="KW-0998">Cell outer membrane</keyword>
<feature type="domain" description="TonB-dependent receptor plug" evidence="14">
    <location>
        <begin position="60"/>
        <end position="169"/>
    </location>
</feature>
<dbReference type="Gene3D" id="2.40.170.20">
    <property type="entry name" value="TonB-dependent receptor, beta-barrel domain"/>
    <property type="match status" value="1"/>
</dbReference>
<evidence type="ECO:0000259" key="13">
    <source>
        <dbReference type="Pfam" id="PF00593"/>
    </source>
</evidence>
<comment type="caution">
    <text evidence="15">The sequence shown here is derived from an EMBL/GenBank/DDBJ whole genome shotgun (WGS) entry which is preliminary data.</text>
</comment>
<keyword evidence="12" id="KW-0732">Signal</keyword>
<dbReference type="PANTHER" id="PTHR30069">
    <property type="entry name" value="TONB-DEPENDENT OUTER MEMBRANE RECEPTOR"/>
    <property type="match status" value="1"/>
</dbReference>
<dbReference type="RefSeq" id="WP_126022968.1">
    <property type="nucleotide sequence ID" value="NZ_RXFT01000007.1"/>
</dbReference>
<keyword evidence="8 15" id="KW-0675">Receptor</keyword>
<feature type="domain" description="TonB-dependent receptor-like beta-barrel" evidence="13">
    <location>
        <begin position="240"/>
        <end position="682"/>
    </location>
</feature>
<evidence type="ECO:0000256" key="7">
    <source>
        <dbReference type="ARBA" id="ARBA00023136"/>
    </source>
</evidence>
<evidence type="ECO:0000256" key="1">
    <source>
        <dbReference type="ARBA" id="ARBA00004571"/>
    </source>
</evidence>
<evidence type="ECO:0000256" key="10">
    <source>
        <dbReference type="PROSITE-ProRule" id="PRU01360"/>
    </source>
</evidence>
<dbReference type="InterPro" id="IPR012910">
    <property type="entry name" value="Plug_dom"/>
</dbReference>
<dbReference type="AlphaFoldDB" id="A0A433MLI2"/>
<reference evidence="15 16" key="1">
    <citation type="submission" date="2018-12" db="EMBL/GenBank/DDBJ databases">
        <title>The genome sequences of Variovorax guangxiensis DSM 27352.</title>
        <authorList>
            <person name="Gao J."/>
            <person name="Sun J."/>
        </authorList>
    </citation>
    <scope>NUCLEOTIDE SEQUENCE [LARGE SCALE GENOMIC DNA]</scope>
    <source>
        <strain evidence="15 16">DSM 27352</strain>
    </source>
</reference>
<gene>
    <name evidence="15" type="ORF">EJP67_17345</name>
</gene>
<dbReference type="CDD" id="cd01347">
    <property type="entry name" value="ligand_gated_channel"/>
    <property type="match status" value="1"/>
</dbReference>
<comment type="similarity">
    <text evidence="2 10 11">Belongs to the TonB-dependent receptor family.</text>
</comment>
<sequence length="719" mass="77867">MKNLAPVAFTAAGLLLLLAAPPAARAQQDQPAAGPGPGSNAPSLREITVSVPRGEVAPFNVPGSVDRVDGDEMRDSRLQVNLSEGLGAVPGLQVQNRLNYAQDLQLSIRGFGARSTFGVRGVRLYVDGIPATLPDGQGQTSNIDIGSLDRVEVLRGPFSALYGNSSGGVVQAFTASGEGPPRLSYSLAGGSFGTWRQSLKLSGSQGAVDYLLDASRFHTDGWREHSAAKRDIANGKLGIALDNGDRLTLVFNSVRIAAQDPLGLTADQYALAPRNAPLATQYDTRKTVEQTQAGLLYEHRIDATQGLRLMVYGGQRKTVQFQSIPPSAQQNPLHAGGVIDLSRQYGGVDLRWNAALTLAGRPFDIVAGLGYDSLREKRRGYENYLGPVSAPVLGVRGRLRRNELNEAWNLDPYAQATWRLTDRWTLEAGVRRSSVHFDSQDRYIVGTNRDDSGSARYGKTLPVASLRYQATQDLALYGSIGRGFETPTLNELSYRANGASGLNFALRPSVNDSIEIGAKARLAGGLLTAALFQTRTRDEIVTDTNVGGRATFQNAGRTKRNGLELGWQHETANHWRTQLAYTWLDATYRDAFCSPSPCGTANTVAAGNRIPGIARQSLFASLGWVPPEGWRAGIEMRALGRIQANDANTASAPGYAVAAVYAGYLKKWERWEFNAFARVDNLFDRRYVGSVIVNEGNARYYEPAPGRNWTVGLSGAYRF</sequence>
<dbReference type="InterPro" id="IPR039426">
    <property type="entry name" value="TonB-dep_rcpt-like"/>
</dbReference>
<dbReference type="PANTHER" id="PTHR30069:SF28">
    <property type="entry name" value="TONB-DEPENDENT RECEPTOR YNCD-RELATED"/>
    <property type="match status" value="1"/>
</dbReference>
<evidence type="ECO:0000256" key="9">
    <source>
        <dbReference type="ARBA" id="ARBA00023237"/>
    </source>
</evidence>
<proteinExistence type="inferred from homology"/>
<evidence type="ECO:0000256" key="2">
    <source>
        <dbReference type="ARBA" id="ARBA00009810"/>
    </source>
</evidence>
<name>A0A433MLI2_9BURK</name>
<dbReference type="Proteomes" id="UP000281118">
    <property type="component" value="Unassembled WGS sequence"/>
</dbReference>
<evidence type="ECO:0000256" key="12">
    <source>
        <dbReference type="SAM" id="SignalP"/>
    </source>
</evidence>
<evidence type="ECO:0000313" key="16">
    <source>
        <dbReference type="Proteomes" id="UP000281118"/>
    </source>
</evidence>
<evidence type="ECO:0000256" key="5">
    <source>
        <dbReference type="ARBA" id="ARBA00022692"/>
    </source>
</evidence>
<comment type="subcellular location">
    <subcellularLocation>
        <location evidence="1 10">Cell outer membrane</location>
        <topology evidence="1 10">Multi-pass membrane protein</topology>
    </subcellularLocation>
</comment>
<dbReference type="InterPro" id="IPR000531">
    <property type="entry name" value="Beta-barrel_TonB"/>
</dbReference>
<evidence type="ECO:0000256" key="3">
    <source>
        <dbReference type="ARBA" id="ARBA00022448"/>
    </source>
</evidence>
<keyword evidence="6 11" id="KW-0798">TonB box</keyword>
<dbReference type="GO" id="GO:0015344">
    <property type="term" value="F:siderophore uptake transmembrane transporter activity"/>
    <property type="evidence" value="ECO:0007669"/>
    <property type="project" value="TreeGrafter"/>
</dbReference>
<dbReference type="PROSITE" id="PS52016">
    <property type="entry name" value="TONB_DEPENDENT_REC_3"/>
    <property type="match status" value="1"/>
</dbReference>
<protein>
    <submittedName>
        <fullName evidence="15">TonB-dependent receptor</fullName>
    </submittedName>
</protein>
<keyword evidence="3 10" id="KW-0813">Transport</keyword>
<keyword evidence="4 10" id="KW-1134">Transmembrane beta strand</keyword>
<dbReference type="InterPro" id="IPR036942">
    <property type="entry name" value="Beta-barrel_TonB_sf"/>
</dbReference>
<accession>A0A433MLI2</accession>
<dbReference type="InterPro" id="IPR037066">
    <property type="entry name" value="Plug_dom_sf"/>
</dbReference>
<keyword evidence="5 10" id="KW-0812">Transmembrane</keyword>
<dbReference type="Pfam" id="PF00593">
    <property type="entry name" value="TonB_dep_Rec_b-barrel"/>
    <property type="match status" value="1"/>
</dbReference>
<dbReference type="GO" id="GO:0044718">
    <property type="term" value="P:siderophore transmembrane transport"/>
    <property type="evidence" value="ECO:0007669"/>
    <property type="project" value="TreeGrafter"/>
</dbReference>
<evidence type="ECO:0000256" key="8">
    <source>
        <dbReference type="ARBA" id="ARBA00023170"/>
    </source>
</evidence>
<keyword evidence="7 10" id="KW-0472">Membrane</keyword>
<feature type="chain" id="PRO_5019008496" evidence="12">
    <location>
        <begin position="27"/>
        <end position="719"/>
    </location>
</feature>